<proteinExistence type="predicted"/>
<name>A0A6C0LMV1_9ZZZZ</name>
<reference evidence="3" key="1">
    <citation type="journal article" date="2020" name="Nature">
        <title>Giant virus diversity and host interactions through global metagenomics.</title>
        <authorList>
            <person name="Schulz F."/>
            <person name="Roux S."/>
            <person name="Paez-Espino D."/>
            <person name="Jungbluth S."/>
            <person name="Walsh D.A."/>
            <person name="Denef V.J."/>
            <person name="McMahon K.D."/>
            <person name="Konstantinidis K.T."/>
            <person name="Eloe-Fadrosh E.A."/>
            <person name="Kyrpides N.C."/>
            <person name="Woyke T."/>
        </authorList>
    </citation>
    <scope>NUCLEOTIDE SEQUENCE</scope>
    <source>
        <strain evidence="3">GVMAG-M-3300027892-73</strain>
    </source>
</reference>
<dbReference type="EMBL" id="MN740521">
    <property type="protein sequence ID" value="QHU30894.1"/>
    <property type="molecule type" value="Genomic_DNA"/>
</dbReference>
<feature type="coiled-coil region" evidence="1">
    <location>
        <begin position="108"/>
        <end position="157"/>
    </location>
</feature>
<protein>
    <submittedName>
        <fullName evidence="3">Uncharacterized protein</fullName>
    </submittedName>
</protein>
<dbReference type="AlphaFoldDB" id="A0A6C0LMV1"/>
<keyword evidence="1" id="KW-0175">Coiled coil</keyword>
<feature type="region of interest" description="Disordered" evidence="2">
    <location>
        <begin position="1"/>
        <end position="52"/>
    </location>
</feature>
<evidence type="ECO:0000256" key="1">
    <source>
        <dbReference type="SAM" id="Coils"/>
    </source>
</evidence>
<feature type="compositionally biased region" description="Low complexity" evidence="2">
    <location>
        <begin position="1"/>
        <end position="10"/>
    </location>
</feature>
<accession>A0A6C0LMV1</accession>
<feature type="compositionally biased region" description="Polar residues" evidence="2">
    <location>
        <begin position="18"/>
        <end position="41"/>
    </location>
</feature>
<feature type="region of interest" description="Disordered" evidence="2">
    <location>
        <begin position="219"/>
        <end position="266"/>
    </location>
</feature>
<organism evidence="3">
    <name type="scientific">viral metagenome</name>
    <dbReference type="NCBI Taxonomy" id="1070528"/>
    <lineage>
        <taxon>unclassified sequences</taxon>
        <taxon>metagenomes</taxon>
        <taxon>organismal metagenomes</taxon>
    </lineage>
</organism>
<evidence type="ECO:0000313" key="3">
    <source>
        <dbReference type="EMBL" id="QHU30894.1"/>
    </source>
</evidence>
<sequence length="266" mass="29041">MSSSRSIAAARNRRTGDSALQSRTPNKQPVTSINSQRAFSQQPPPYANNAVPAPNAKSLPFSKLTVSDAVGLITLRLGKVEQYLIDTQNSDSQKSVATPTSGLDNSVISTIVNRLDSLEKQNMNANVEMIDQLAKEVSSVKKMIQSLQAEIANIKSDVNTRFNDIDFAFEELEKNLEAMEEPMVEELMVEELTAEELATEELMVGEQMVEASIIEDPIVEDVVEADKEEQKGRKGKKGKKGDKPNSIDLSGVENSIKSEEGIPSSA</sequence>
<evidence type="ECO:0000256" key="2">
    <source>
        <dbReference type="SAM" id="MobiDB-lite"/>
    </source>
</evidence>